<dbReference type="EMBL" id="JAWDID010000009">
    <property type="protein sequence ID" value="MDU0339943.1"/>
    <property type="molecule type" value="Genomic_DNA"/>
</dbReference>
<name>A0ABU3S586_9HYPH</name>
<dbReference type="Gene3D" id="3.40.190.10">
    <property type="entry name" value="Periplasmic binding protein-like II"/>
    <property type="match status" value="2"/>
</dbReference>
<feature type="chain" id="PRO_5045292328" description="Thiamine-binding periplasmic protein" evidence="7">
    <location>
        <begin position="27"/>
        <end position="339"/>
    </location>
</feature>
<dbReference type="InterPro" id="IPR005967">
    <property type="entry name" value="ThiB"/>
</dbReference>
<organism evidence="8 9">
    <name type="scientific">Bosea rubneri</name>
    <dbReference type="NCBI Taxonomy" id="3075434"/>
    <lineage>
        <taxon>Bacteria</taxon>
        <taxon>Pseudomonadati</taxon>
        <taxon>Pseudomonadota</taxon>
        <taxon>Alphaproteobacteria</taxon>
        <taxon>Hyphomicrobiales</taxon>
        <taxon>Boseaceae</taxon>
        <taxon>Bosea</taxon>
    </lineage>
</organism>
<dbReference type="Pfam" id="PF01547">
    <property type="entry name" value="SBP_bac_1"/>
    <property type="match status" value="1"/>
</dbReference>
<dbReference type="Proteomes" id="UP001254257">
    <property type="component" value="Unassembled WGS sequence"/>
</dbReference>
<dbReference type="PANTHER" id="PTHR30006:SF3">
    <property type="entry name" value="THIAMINE-BINDING PERIPLASMIC PROTEIN"/>
    <property type="match status" value="1"/>
</dbReference>
<reference evidence="8 9" key="1">
    <citation type="submission" date="2023-09" db="EMBL/GenBank/DDBJ databases">
        <title>Whole genome shotgun sequencing (WGS) of Bosea sp. ZW T0_25, isolated from stored onions (Allium cepa).</title>
        <authorList>
            <person name="Stoll D.A."/>
            <person name="Huch M."/>
        </authorList>
    </citation>
    <scope>NUCLEOTIDE SEQUENCE [LARGE SCALE GENOMIC DNA]</scope>
    <source>
        <strain evidence="8 9">ZW T0_25</strain>
    </source>
</reference>
<dbReference type="SUPFAM" id="SSF53850">
    <property type="entry name" value="Periplasmic binding protein-like II"/>
    <property type="match status" value="1"/>
</dbReference>
<keyword evidence="5 7" id="KW-0732">Signal</keyword>
<evidence type="ECO:0000256" key="6">
    <source>
        <dbReference type="ARBA" id="ARBA00022764"/>
    </source>
</evidence>
<keyword evidence="6" id="KW-0574">Periplasm</keyword>
<evidence type="ECO:0000256" key="7">
    <source>
        <dbReference type="SAM" id="SignalP"/>
    </source>
</evidence>
<sequence length="339" mass="36375">MTGLSGRAGLIAGMLAALLLGAPAQAQEKPALSVYTYSSFTGKYGPGAKVKAAFEAQCGCTLNWVAADDAGSLLARLKLEGETTKADLVLGLDMNLAAEAKASGLFQAHGQDGASLTLPTPWTDDTLLPFDWGHLAFVYDSTRLATPPQSLKQLVDDPKGPKLVLQDPRTSAPGLGFLLWMRAVYGDEADAAWARLKPRIVTFTKGWSEAYGLFLKGEADMVLSYATSPAYHLGAEKKTQYKAAPFAEGHYLHVELAGMTRATKQPELAKRFLAFMLSDAFQSLIPEGNWMMPAKLPAAGLPASFAGVIRPQKTLLVAPETVRSQRRAFIDAWLAATSR</sequence>
<accession>A0ABU3S586</accession>
<dbReference type="NCBIfam" id="TIGR01254">
    <property type="entry name" value="sfuA"/>
    <property type="match status" value="1"/>
</dbReference>
<dbReference type="PANTHER" id="PTHR30006">
    <property type="entry name" value="THIAMINE-BINDING PERIPLASMIC PROTEIN-RELATED"/>
    <property type="match status" value="1"/>
</dbReference>
<dbReference type="RefSeq" id="WP_316017823.1">
    <property type="nucleotide sequence ID" value="NZ_JAWDID010000009.1"/>
</dbReference>
<evidence type="ECO:0000256" key="1">
    <source>
        <dbReference type="ARBA" id="ARBA00004418"/>
    </source>
</evidence>
<comment type="subcellular location">
    <subcellularLocation>
        <location evidence="1">Periplasm</location>
    </subcellularLocation>
</comment>
<evidence type="ECO:0000313" key="8">
    <source>
        <dbReference type="EMBL" id="MDU0339943.1"/>
    </source>
</evidence>
<keyword evidence="4" id="KW-0813">Transport</keyword>
<keyword evidence="9" id="KW-1185">Reference proteome</keyword>
<evidence type="ECO:0000313" key="9">
    <source>
        <dbReference type="Proteomes" id="UP001254257"/>
    </source>
</evidence>
<evidence type="ECO:0000256" key="3">
    <source>
        <dbReference type="ARBA" id="ARBA00019815"/>
    </source>
</evidence>
<dbReference type="InterPro" id="IPR006059">
    <property type="entry name" value="SBP"/>
</dbReference>
<protein>
    <recommendedName>
        <fullName evidence="3">Thiamine-binding periplasmic protein</fullName>
    </recommendedName>
</protein>
<evidence type="ECO:0000256" key="5">
    <source>
        <dbReference type="ARBA" id="ARBA00022729"/>
    </source>
</evidence>
<dbReference type="NCBIfam" id="TIGR01276">
    <property type="entry name" value="thiB"/>
    <property type="match status" value="1"/>
</dbReference>
<evidence type="ECO:0000256" key="2">
    <source>
        <dbReference type="ARBA" id="ARBA00008520"/>
    </source>
</evidence>
<comment type="caution">
    <text evidence="8">The sequence shown here is derived from an EMBL/GenBank/DDBJ whole genome shotgun (WGS) entry which is preliminary data.</text>
</comment>
<feature type="signal peptide" evidence="7">
    <location>
        <begin position="1"/>
        <end position="26"/>
    </location>
</feature>
<evidence type="ECO:0000256" key="4">
    <source>
        <dbReference type="ARBA" id="ARBA00022448"/>
    </source>
</evidence>
<gene>
    <name evidence="8" type="primary">thiB</name>
    <name evidence="8" type="ORF">RKE40_08625</name>
</gene>
<comment type="similarity">
    <text evidence="2">Belongs to the bacterial solute-binding protein 1 family.</text>
</comment>
<dbReference type="CDD" id="cd13545">
    <property type="entry name" value="PBP2_TbpA"/>
    <property type="match status" value="1"/>
</dbReference>
<dbReference type="InterPro" id="IPR005948">
    <property type="entry name" value="ThiB-like"/>
</dbReference>
<proteinExistence type="inferred from homology"/>